<dbReference type="PANTHER" id="PTHR10869">
    <property type="entry name" value="PROLYL 4-HYDROXYLASE ALPHA SUBUNIT"/>
    <property type="match status" value="1"/>
</dbReference>
<keyword evidence="2" id="KW-0479">Metal-binding</keyword>
<sequence>MNLNYHYWYFQNVFSSEMCDRIIKMGEAQEQDLGEINRLSKKSISEYTEEDKKNLLETRNSHIAWLDEPWIYNRLKKYILAANKNAGWNFNVDHTETLQFTKYDVGQFYDWHPDQHHYLYPDDDTNENMRGKYRKLSTTLLLNDPSEFEGGDLEFHFNMKETEKATKLNSKGSLIVFPSFVYHRVTPITKGTRYSLVSWTLGPPFV</sequence>
<dbReference type="InterPro" id="IPR006620">
    <property type="entry name" value="Pro_4_hyd_alph"/>
</dbReference>
<comment type="cofactor">
    <cofactor evidence="1">
        <name>L-ascorbate</name>
        <dbReference type="ChEBI" id="CHEBI:38290"/>
    </cofactor>
</comment>
<keyword evidence="8" id="KW-1185">Reference proteome</keyword>
<dbReference type="GO" id="GO:0016705">
    <property type="term" value="F:oxidoreductase activity, acting on paired donors, with incorporation or reduction of molecular oxygen"/>
    <property type="evidence" value="ECO:0007669"/>
    <property type="project" value="InterPro"/>
</dbReference>
<evidence type="ECO:0000259" key="6">
    <source>
        <dbReference type="PROSITE" id="PS51471"/>
    </source>
</evidence>
<feature type="domain" description="Fe2OG dioxygenase" evidence="6">
    <location>
        <begin position="94"/>
        <end position="202"/>
    </location>
</feature>
<dbReference type="PROSITE" id="PS51471">
    <property type="entry name" value="FE2OG_OXY"/>
    <property type="match status" value="1"/>
</dbReference>
<dbReference type="Proteomes" id="UP000001515">
    <property type="component" value="Segment"/>
</dbReference>
<gene>
    <name evidence="7" type="ORF">SRSM4_140</name>
</gene>
<accession>C7BVA8</accession>
<dbReference type="KEGG" id="vg:8303350"/>
<dbReference type="SMART" id="SM00702">
    <property type="entry name" value="P4Hc"/>
    <property type="match status" value="1"/>
</dbReference>
<dbReference type="InterPro" id="IPR044862">
    <property type="entry name" value="Pro_4_hyd_alph_FE2OG_OXY"/>
</dbReference>
<keyword evidence="4" id="KW-0560">Oxidoreductase</keyword>
<reference evidence="7 8" key="1">
    <citation type="journal article" date="2009" name="Environ. Microbiol.">
        <title>Comparative genomics of marine cyanomyoviruses reveals the widespread occurrence of Synechococcus host genes localized to a hyperplastic region: implications for mechanisms of cyanophage evolution.</title>
        <authorList>
            <person name="Millard A.D."/>
            <person name="Zwirglmaier K."/>
            <person name="Downey M.J."/>
            <person name="Mann N.H."/>
            <person name="Scanlan D.J."/>
        </authorList>
    </citation>
    <scope>NUCLEOTIDE SEQUENCE</scope>
</reference>
<evidence type="ECO:0000313" key="7">
    <source>
        <dbReference type="EMBL" id="CAR63337.1"/>
    </source>
</evidence>
<evidence type="ECO:0000256" key="4">
    <source>
        <dbReference type="ARBA" id="ARBA00023002"/>
    </source>
</evidence>
<evidence type="ECO:0000256" key="2">
    <source>
        <dbReference type="ARBA" id="ARBA00022723"/>
    </source>
</evidence>
<evidence type="ECO:0000256" key="5">
    <source>
        <dbReference type="ARBA" id="ARBA00023004"/>
    </source>
</evidence>
<dbReference type="GO" id="GO:0051213">
    <property type="term" value="F:dioxygenase activity"/>
    <property type="evidence" value="ECO:0007669"/>
    <property type="project" value="UniProtKB-KW"/>
</dbReference>
<dbReference type="InterPro" id="IPR045054">
    <property type="entry name" value="P4HA-like"/>
</dbReference>
<evidence type="ECO:0000256" key="1">
    <source>
        <dbReference type="ARBA" id="ARBA00001961"/>
    </source>
</evidence>
<evidence type="ECO:0000256" key="3">
    <source>
        <dbReference type="ARBA" id="ARBA00022964"/>
    </source>
</evidence>
<dbReference type="InterPro" id="IPR005123">
    <property type="entry name" value="Oxoglu/Fe-dep_dioxygenase_dom"/>
</dbReference>
<protein>
    <submittedName>
        <fullName evidence="7">2OG-Fe(II) oxygenase superfamily like protein</fullName>
    </submittedName>
</protein>
<dbReference type="Gene3D" id="2.60.120.620">
    <property type="entry name" value="q2cbj1_9rhob like domain"/>
    <property type="match status" value="1"/>
</dbReference>
<dbReference type="GeneID" id="8303350"/>
<dbReference type="RefSeq" id="YP_003097374.1">
    <property type="nucleotide sequence ID" value="NC_013085.1"/>
</dbReference>
<dbReference type="OrthoDB" id="16099at10239"/>
<dbReference type="GO" id="GO:0031418">
    <property type="term" value="F:L-ascorbic acid binding"/>
    <property type="evidence" value="ECO:0007669"/>
    <property type="project" value="InterPro"/>
</dbReference>
<proteinExistence type="predicted"/>
<dbReference type="GO" id="GO:0005506">
    <property type="term" value="F:iron ion binding"/>
    <property type="evidence" value="ECO:0007669"/>
    <property type="project" value="InterPro"/>
</dbReference>
<dbReference type="SUPFAM" id="SSF51197">
    <property type="entry name" value="Clavaminate synthase-like"/>
    <property type="match status" value="1"/>
</dbReference>
<dbReference type="PANTHER" id="PTHR10869:SF246">
    <property type="entry name" value="TRANSMEMBRANE PROLYL 4-HYDROXYLASE"/>
    <property type="match status" value="1"/>
</dbReference>
<evidence type="ECO:0000313" key="8">
    <source>
        <dbReference type="Proteomes" id="UP000001515"/>
    </source>
</evidence>
<keyword evidence="5" id="KW-0408">Iron</keyword>
<dbReference type="EMBL" id="FM207411">
    <property type="protein sequence ID" value="CAR63337.1"/>
    <property type="molecule type" value="Genomic_DNA"/>
</dbReference>
<keyword evidence="3" id="KW-0223">Dioxygenase</keyword>
<name>C7BVA8_9CAUD</name>
<organism evidence="7 8">
    <name type="scientific">Synechococcus phage S-RSM4</name>
    <dbReference type="NCBI Taxonomy" id="555387"/>
    <lineage>
        <taxon>Viruses</taxon>
        <taxon>Duplodnaviria</taxon>
        <taxon>Heunggongvirae</taxon>
        <taxon>Uroviricota</taxon>
        <taxon>Caudoviricetes</taxon>
        <taxon>Pantevenvirales</taxon>
        <taxon>Kyanoviridae</taxon>
        <taxon>Gibbetvirus</taxon>
        <taxon>Gibbetvirus rsm4</taxon>
    </lineage>
</organism>
<dbReference type="Pfam" id="PF13640">
    <property type="entry name" value="2OG-FeII_Oxy_3"/>
    <property type="match status" value="1"/>
</dbReference>